<dbReference type="InterPro" id="IPR005134">
    <property type="entry name" value="UPF0114"/>
</dbReference>
<evidence type="ECO:0000256" key="1">
    <source>
        <dbReference type="SAM" id="Phobius"/>
    </source>
</evidence>
<feature type="transmembrane region" description="Helical" evidence="1">
    <location>
        <begin position="170"/>
        <end position="196"/>
    </location>
</feature>
<evidence type="ECO:0000313" key="2">
    <source>
        <dbReference type="EMBL" id="KDO84391.1"/>
    </source>
</evidence>
<dbReference type="PANTHER" id="PTHR31721">
    <property type="entry name" value="OS06G0710300 PROTEIN"/>
    <property type="match status" value="1"/>
</dbReference>
<dbReference type="Proteomes" id="UP000027120">
    <property type="component" value="Unassembled WGS sequence"/>
</dbReference>
<feature type="transmembrane region" description="Helical" evidence="1">
    <location>
        <begin position="260"/>
        <end position="283"/>
    </location>
</feature>
<dbReference type="AlphaFoldDB" id="A0A067H9T6"/>
<proteinExistence type="predicted"/>
<dbReference type="eggNOG" id="ENOG502QV14">
    <property type="taxonomic scope" value="Eukaryota"/>
</dbReference>
<reference evidence="2 3" key="1">
    <citation type="submission" date="2014-04" db="EMBL/GenBank/DDBJ databases">
        <authorList>
            <consortium name="International Citrus Genome Consortium"/>
            <person name="Gmitter F."/>
            <person name="Chen C."/>
            <person name="Farmerie W."/>
            <person name="Harkins T."/>
            <person name="Desany B."/>
            <person name="Mohiuddin M."/>
            <person name="Kodira C."/>
            <person name="Borodovsky M."/>
            <person name="Lomsadze A."/>
            <person name="Burns P."/>
            <person name="Jenkins J."/>
            <person name="Prochnik S."/>
            <person name="Shu S."/>
            <person name="Chapman J."/>
            <person name="Pitluck S."/>
            <person name="Schmutz J."/>
            <person name="Rokhsar D."/>
        </authorList>
    </citation>
    <scope>NUCLEOTIDE SEQUENCE</scope>
</reference>
<accession>A0A067H9T6</accession>
<evidence type="ECO:0000313" key="3">
    <source>
        <dbReference type="Proteomes" id="UP000027120"/>
    </source>
</evidence>
<gene>
    <name evidence="2" type="ORF">CISIN_1g022682mg</name>
</gene>
<sequence>MATTRLTLPSTSRYILPFSCSSFKTVRYLSNSGFNTGENRSVYSDIGQRKSAAPIKFKASAAASDSLMITAKTEVGRGIDVSSLLANVTRAALKFLRPRPSVNPTSSNSHIQRFIERVIIDCRFFTFFAVAGSLLGSILCFVEGCFLLLQSYVKFFNSLSQKANQAPIMHLVIEAIDMFLVGTALLIFGVGLYAMFVGSKNIKEKSSQIPASNLFGLFYLKTPPKWVEMGSVSQAQSRIGHAVMMVLQVEVLEKFNSIPVVTSLDLVCFAGAALLSSACIFLLSRLSASITAS</sequence>
<feature type="transmembrane region" description="Helical" evidence="1">
    <location>
        <begin position="124"/>
        <end position="149"/>
    </location>
</feature>
<keyword evidence="1" id="KW-1133">Transmembrane helix</keyword>
<organism evidence="2 3">
    <name type="scientific">Citrus sinensis</name>
    <name type="common">Sweet orange</name>
    <name type="synonym">Citrus aurantium var. sinensis</name>
    <dbReference type="NCBI Taxonomy" id="2711"/>
    <lineage>
        <taxon>Eukaryota</taxon>
        <taxon>Viridiplantae</taxon>
        <taxon>Streptophyta</taxon>
        <taxon>Embryophyta</taxon>
        <taxon>Tracheophyta</taxon>
        <taxon>Spermatophyta</taxon>
        <taxon>Magnoliopsida</taxon>
        <taxon>eudicotyledons</taxon>
        <taxon>Gunneridae</taxon>
        <taxon>Pentapetalae</taxon>
        <taxon>rosids</taxon>
        <taxon>malvids</taxon>
        <taxon>Sapindales</taxon>
        <taxon>Rutaceae</taxon>
        <taxon>Aurantioideae</taxon>
        <taxon>Citrus</taxon>
    </lineage>
</organism>
<protein>
    <submittedName>
        <fullName evidence="2">Uncharacterized protein</fullName>
    </submittedName>
</protein>
<dbReference type="Pfam" id="PF03350">
    <property type="entry name" value="UPF0114"/>
    <property type="match status" value="1"/>
</dbReference>
<keyword evidence="1" id="KW-0472">Membrane</keyword>
<dbReference type="KEGG" id="cit:102611366"/>
<keyword evidence="1" id="KW-0812">Transmembrane</keyword>
<name>A0A067H9T6_CITSI</name>
<dbReference type="PaxDb" id="2711-XP_006473415.1"/>
<keyword evidence="3" id="KW-1185">Reference proteome</keyword>
<dbReference type="GO" id="GO:0009941">
    <property type="term" value="C:chloroplast envelope"/>
    <property type="evidence" value="ECO:0000318"/>
    <property type="project" value="GO_Central"/>
</dbReference>
<dbReference type="PANTHER" id="PTHR31721:SF3">
    <property type="entry name" value="EXPRESSED PROTEIN"/>
    <property type="match status" value="1"/>
</dbReference>
<dbReference type="EMBL" id="KK784874">
    <property type="protein sequence ID" value="KDO84391.1"/>
    <property type="molecule type" value="Genomic_DNA"/>
</dbReference>